<evidence type="ECO:0000256" key="3">
    <source>
        <dbReference type="ARBA" id="ARBA00022679"/>
    </source>
</evidence>
<dbReference type="Pfam" id="PF00155">
    <property type="entry name" value="Aminotran_1_2"/>
    <property type="match status" value="1"/>
</dbReference>
<evidence type="ECO:0000313" key="5">
    <source>
        <dbReference type="EMBL" id="GAA3753282.1"/>
    </source>
</evidence>
<dbReference type="InterPro" id="IPR015424">
    <property type="entry name" value="PyrdxlP-dep_Trfase"/>
</dbReference>
<dbReference type="EMBL" id="BAABDD010000018">
    <property type="protein sequence ID" value="GAA3753282.1"/>
    <property type="molecule type" value="Genomic_DNA"/>
</dbReference>
<dbReference type="CDD" id="cd00609">
    <property type="entry name" value="AAT_like"/>
    <property type="match status" value="1"/>
</dbReference>
<dbReference type="InterPro" id="IPR050881">
    <property type="entry name" value="LL-DAP_aminotransferase"/>
</dbReference>
<dbReference type="InterPro" id="IPR015421">
    <property type="entry name" value="PyrdxlP-dep_Trfase_major"/>
</dbReference>
<dbReference type="SUPFAM" id="SSF53383">
    <property type="entry name" value="PLP-dependent transferases"/>
    <property type="match status" value="1"/>
</dbReference>
<comment type="caution">
    <text evidence="5">The sequence shown here is derived from an EMBL/GenBank/DDBJ whole genome shotgun (WGS) entry which is preliminary data.</text>
</comment>
<dbReference type="InterPro" id="IPR015422">
    <property type="entry name" value="PyrdxlP-dep_Trfase_small"/>
</dbReference>
<protein>
    <submittedName>
        <fullName evidence="5">Aminotransferase class I/II-fold pyridoxal phosphate-dependent enzyme</fullName>
    </submittedName>
</protein>
<evidence type="ECO:0000256" key="2">
    <source>
        <dbReference type="ARBA" id="ARBA00022576"/>
    </source>
</evidence>
<keyword evidence="6" id="KW-1185">Reference proteome</keyword>
<dbReference type="InterPro" id="IPR004839">
    <property type="entry name" value="Aminotransferase_I/II_large"/>
</dbReference>
<feature type="domain" description="Aminotransferase class I/classII large" evidence="4">
    <location>
        <begin position="47"/>
        <end position="383"/>
    </location>
</feature>
<dbReference type="Gene3D" id="3.40.640.10">
    <property type="entry name" value="Type I PLP-dependent aspartate aminotransferase-like (Major domain)"/>
    <property type="match status" value="1"/>
</dbReference>
<dbReference type="RefSeq" id="WP_344973220.1">
    <property type="nucleotide sequence ID" value="NZ_BAABDD010000018.1"/>
</dbReference>
<organism evidence="5 6">
    <name type="scientific">Salinactinospora qingdaonensis</name>
    <dbReference type="NCBI Taxonomy" id="702744"/>
    <lineage>
        <taxon>Bacteria</taxon>
        <taxon>Bacillati</taxon>
        <taxon>Actinomycetota</taxon>
        <taxon>Actinomycetes</taxon>
        <taxon>Streptosporangiales</taxon>
        <taxon>Nocardiopsidaceae</taxon>
        <taxon>Salinactinospora</taxon>
    </lineage>
</organism>
<dbReference type="PANTHER" id="PTHR42832">
    <property type="entry name" value="AMINO ACID AMINOTRANSFERASE"/>
    <property type="match status" value="1"/>
</dbReference>
<dbReference type="Gene3D" id="3.90.1150.10">
    <property type="entry name" value="Aspartate Aminotransferase, domain 1"/>
    <property type="match status" value="1"/>
</dbReference>
<reference evidence="6" key="1">
    <citation type="journal article" date="2019" name="Int. J. Syst. Evol. Microbiol.">
        <title>The Global Catalogue of Microorganisms (GCM) 10K type strain sequencing project: providing services to taxonomists for standard genome sequencing and annotation.</title>
        <authorList>
            <consortium name="The Broad Institute Genomics Platform"/>
            <consortium name="The Broad Institute Genome Sequencing Center for Infectious Disease"/>
            <person name="Wu L."/>
            <person name="Ma J."/>
        </authorList>
    </citation>
    <scope>NUCLEOTIDE SEQUENCE [LARGE SCALE GENOMIC DNA]</scope>
    <source>
        <strain evidence="6">JCM 17137</strain>
    </source>
</reference>
<keyword evidence="2 5" id="KW-0032">Aminotransferase</keyword>
<dbReference type="PANTHER" id="PTHR42832:SF3">
    <property type="entry name" value="L-GLUTAMINE--4-(METHYLSULFANYL)-2-OXOBUTANOATE AMINOTRANSFERASE"/>
    <property type="match status" value="1"/>
</dbReference>
<comment type="cofactor">
    <cofactor evidence="1">
        <name>pyridoxal 5'-phosphate</name>
        <dbReference type="ChEBI" id="CHEBI:597326"/>
    </cofactor>
</comment>
<evidence type="ECO:0000256" key="1">
    <source>
        <dbReference type="ARBA" id="ARBA00001933"/>
    </source>
</evidence>
<sequence>MDETRSAFTRLRGLLDGVAAPEGRAAIELHLGESRMAPPAVDVTPLADVDGWTRYPPLGGTAELRAAYSGWLQRRFTGRHSPHDLPIATEPTPGAKQALAVAIALAARERDAGAPAVIMPNPFYPTYRTAAAAAGARPVYYTLDTPDGVAPIAAAVEAAGGRAAAIILCTPGNPRGDILPAAAMGKVAEIAAAAGALLIVDEVYTDLALRRTPPGYLSLVAEEQGAPGRFLVVHSLSKRSAMPGLRSGFVAGDPATVAAYAAYNRSCGVSTPLPVTTVAARLWDDDDHIEGLRAALARNWQLADATLGGVYGYRRAEAGFFLWLPVADDEETAVGLWRDQGVRVMPGRYLAAETDDGTNPGAGHVRVALVHEATTMREGLTRLRHALLSSSSLRGPPREQRAGR</sequence>
<gene>
    <name evidence="5" type="ORF">GCM10022402_35090</name>
</gene>
<evidence type="ECO:0000259" key="4">
    <source>
        <dbReference type="Pfam" id="PF00155"/>
    </source>
</evidence>
<keyword evidence="3" id="KW-0808">Transferase</keyword>
<name>A0ABP7G0S7_9ACTN</name>
<evidence type="ECO:0000313" key="6">
    <source>
        <dbReference type="Proteomes" id="UP001500908"/>
    </source>
</evidence>
<dbReference type="GO" id="GO:0008483">
    <property type="term" value="F:transaminase activity"/>
    <property type="evidence" value="ECO:0007669"/>
    <property type="project" value="UniProtKB-KW"/>
</dbReference>
<dbReference type="Proteomes" id="UP001500908">
    <property type="component" value="Unassembled WGS sequence"/>
</dbReference>
<accession>A0ABP7G0S7</accession>
<proteinExistence type="predicted"/>